<dbReference type="InterPro" id="IPR000032">
    <property type="entry name" value="HPr-like"/>
</dbReference>
<accession>A0A0J6CTA6</accession>
<dbReference type="AlphaFoldDB" id="A0A0J6CTA6"/>
<evidence type="ECO:0000259" key="1">
    <source>
        <dbReference type="Pfam" id="PF00381"/>
    </source>
</evidence>
<sequence>MNNIETNSIKLTAKLNMNSLISFVKEAKSFKSNVALYRNGHSINGKNLTSVITFNLSVKENDSILMITDGEDADKASTHLVDWLNKEMDSVSETTLSLM</sequence>
<comment type="caution">
    <text evidence="2">The sequence shown here is derived from an EMBL/GenBank/DDBJ whole genome shotgun (WGS) entry which is preliminary data.</text>
</comment>
<keyword evidence="3" id="KW-1185">Reference proteome</keyword>
<dbReference type="EMBL" id="LELK01000004">
    <property type="protein sequence ID" value="KMM36423.1"/>
    <property type="molecule type" value="Genomic_DNA"/>
</dbReference>
<proteinExistence type="predicted"/>
<dbReference type="Proteomes" id="UP000035996">
    <property type="component" value="Unassembled WGS sequence"/>
</dbReference>
<name>A0A0J6CTA6_9BACL</name>
<feature type="domain" description="HPr" evidence="1">
    <location>
        <begin position="21"/>
        <end position="85"/>
    </location>
</feature>
<dbReference type="Pfam" id="PF00381">
    <property type="entry name" value="PTS-HPr"/>
    <property type="match status" value="1"/>
</dbReference>
<reference evidence="2" key="1">
    <citation type="submission" date="2015-06" db="EMBL/GenBank/DDBJ databases">
        <authorList>
            <person name="Liu B."/>
            <person name="Wang J."/>
            <person name="Zhu Y."/>
            <person name="Liu G."/>
            <person name="Chen Q."/>
            <person name="Zheng C."/>
            <person name="Che J."/>
            <person name="Ge C."/>
            <person name="Shi H."/>
            <person name="Pan Z."/>
            <person name="Liu X."/>
        </authorList>
    </citation>
    <scope>NUCLEOTIDE SEQUENCE [LARGE SCALE GENOMIC DNA]</scope>
    <source>
        <strain evidence="2">DSM 16346</strain>
    </source>
</reference>
<protein>
    <recommendedName>
        <fullName evidence="1">HPr domain-containing protein</fullName>
    </recommendedName>
</protein>
<dbReference type="InterPro" id="IPR035895">
    <property type="entry name" value="HPr-like_sf"/>
</dbReference>
<dbReference type="OrthoDB" id="2872747at2"/>
<organism evidence="2 3">
    <name type="scientific">Guptibacillus hwajinpoensis</name>
    <dbReference type="NCBI Taxonomy" id="208199"/>
    <lineage>
        <taxon>Bacteria</taxon>
        <taxon>Bacillati</taxon>
        <taxon>Bacillota</taxon>
        <taxon>Bacilli</taxon>
        <taxon>Bacillales</taxon>
        <taxon>Guptibacillaceae</taxon>
        <taxon>Guptibacillus</taxon>
    </lineage>
</organism>
<evidence type="ECO:0000313" key="2">
    <source>
        <dbReference type="EMBL" id="KMM36423.1"/>
    </source>
</evidence>
<gene>
    <name evidence="2" type="ORF">AB986_10600</name>
</gene>
<dbReference type="STRING" id="157733.AB986_10600"/>
<dbReference type="Gene3D" id="3.30.1340.10">
    <property type="entry name" value="HPr-like"/>
    <property type="match status" value="1"/>
</dbReference>
<dbReference type="SUPFAM" id="SSF55594">
    <property type="entry name" value="HPr-like"/>
    <property type="match status" value="1"/>
</dbReference>
<evidence type="ECO:0000313" key="3">
    <source>
        <dbReference type="Proteomes" id="UP000035996"/>
    </source>
</evidence>
<dbReference type="RefSeq" id="WP_048311136.1">
    <property type="nucleotide sequence ID" value="NZ_CP119526.1"/>
</dbReference>